<evidence type="ECO:0000256" key="1">
    <source>
        <dbReference type="ARBA" id="ARBA00022793"/>
    </source>
</evidence>
<reference evidence="6 7" key="1">
    <citation type="submission" date="2024-02" db="EMBL/GenBank/DDBJ databases">
        <title>Roseibium algae sp. nov., isolated from marine alga (Grateloupia sp.), showing potential in myo-inositol conversion.</title>
        <authorList>
            <person name="Wang Y."/>
        </authorList>
    </citation>
    <scope>NUCLEOTIDE SEQUENCE [LARGE SCALE GENOMIC DNA]</scope>
    <source>
        <strain evidence="6 7">H3510</strain>
    </source>
</reference>
<dbReference type="PANTHER" id="PTHR10067">
    <property type="entry name" value="PHOSPHATIDYLSERINE DECARBOXYLASE"/>
    <property type="match status" value="1"/>
</dbReference>
<protein>
    <submittedName>
        <fullName evidence="6">Phosphatidylserine decarboxylase family protein</fullName>
    </submittedName>
</protein>
<evidence type="ECO:0000256" key="3">
    <source>
        <dbReference type="ARBA" id="ARBA00023239"/>
    </source>
</evidence>
<keyword evidence="4" id="KW-0670">Pyruvate</keyword>
<keyword evidence="1" id="KW-0210">Decarboxylase</keyword>
<keyword evidence="7" id="KW-1185">Reference proteome</keyword>
<keyword evidence="2" id="KW-0865">Zymogen</keyword>
<accession>A0ABU8TL64</accession>
<keyword evidence="3" id="KW-0456">Lyase</keyword>
<evidence type="ECO:0000256" key="2">
    <source>
        <dbReference type="ARBA" id="ARBA00023145"/>
    </source>
</evidence>
<gene>
    <name evidence="6" type="ORF">V6575_10830</name>
</gene>
<dbReference type="InterPro" id="IPR003817">
    <property type="entry name" value="PS_Dcarbxylase"/>
</dbReference>
<evidence type="ECO:0000313" key="6">
    <source>
        <dbReference type="EMBL" id="MEJ8474583.1"/>
    </source>
</evidence>
<dbReference type="RefSeq" id="WP_340274325.1">
    <property type="nucleotide sequence ID" value="NZ_JBAKIA010000005.1"/>
</dbReference>
<dbReference type="Proteomes" id="UP001385499">
    <property type="component" value="Unassembled WGS sequence"/>
</dbReference>
<comment type="caution">
    <text evidence="6">The sequence shown here is derived from an EMBL/GenBank/DDBJ whole genome shotgun (WGS) entry which is preliminary data.</text>
</comment>
<organism evidence="6 7">
    <name type="scientific">Roseibium algae</name>
    <dbReference type="NCBI Taxonomy" id="3123038"/>
    <lineage>
        <taxon>Bacteria</taxon>
        <taxon>Pseudomonadati</taxon>
        <taxon>Pseudomonadota</taxon>
        <taxon>Alphaproteobacteria</taxon>
        <taxon>Hyphomicrobiales</taxon>
        <taxon>Stappiaceae</taxon>
        <taxon>Roseibium</taxon>
    </lineage>
</organism>
<evidence type="ECO:0000313" key="7">
    <source>
        <dbReference type="Proteomes" id="UP001385499"/>
    </source>
</evidence>
<dbReference type="Pfam" id="PF12588">
    <property type="entry name" value="PSDC"/>
    <property type="match status" value="1"/>
</dbReference>
<evidence type="ECO:0000259" key="5">
    <source>
        <dbReference type="Pfam" id="PF12588"/>
    </source>
</evidence>
<sequence length="428" mass="48301">MTISNPYRVGEWLPSDQAVLDAWISDQILASEAQPRKLLPVIQEFQAFIEEDAAVFMLFSQMFTEVHQTKNPTGKPQVKDYKQFLRLLNHIMTHAPRFNETGLVGFPINALLDWSMGTASGFAAFLRSDINAQLQIVLDEWARFLGSPDSVHVLVDKPWGWLGEAAFKSLAPPGTQNPRQYFIENFNCDPYAPHFGFTSWDDFFTRTFRPGARPVDGPNHNRIINNACESAPYRIARNVSRKDQFWIKGQPYSLEHMLDHDPLLEHFIGGTIYQAFLSASSFHRWHSPVNGQIIKAYNIDGTYYSESLMNRHDPAGPNNSQGYITSVAARAPIFIQADNPDIGLMCVMPVGMAEVSTNQITVYEGQQVKKGDQLGMFHFGGSTHCMFFRPETRLKFHLDEEPGLNSQNLLVNSKLATVEKNSPDIAVD</sequence>
<name>A0ABU8TL64_9HYPH</name>
<dbReference type="PANTHER" id="PTHR10067:SF9">
    <property type="entry name" value="PHOSPHATIDYLSERINE DECARBOXYLASE FAMILY PROTEIN (AFU_ORTHOLOGUE AFUA_7G01730)"/>
    <property type="match status" value="1"/>
</dbReference>
<proteinExistence type="predicted"/>
<dbReference type="InterPro" id="IPR022237">
    <property type="entry name" value="PsiD-like"/>
</dbReference>
<evidence type="ECO:0000256" key="4">
    <source>
        <dbReference type="ARBA" id="ARBA00023317"/>
    </source>
</evidence>
<dbReference type="EMBL" id="JBAKIA010000005">
    <property type="protein sequence ID" value="MEJ8474583.1"/>
    <property type="molecule type" value="Genomic_DNA"/>
</dbReference>
<dbReference type="Pfam" id="PF02666">
    <property type="entry name" value="PS_Dcarbxylase"/>
    <property type="match status" value="1"/>
</dbReference>
<feature type="domain" description="L-tryptophan decarboxylase PsiD-like" evidence="5">
    <location>
        <begin position="40"/>
        <end position="169"/>
    </location>
</feature>